<evidence type="ECO:0000313" key="2">
    <source>
        <dbReference type="Proteomes" id="UP001186974"/>
    </source>
</evidence>
<keyword evidence="2" id="KW-1185">Reference proteome</keyword>
<gene>
    <name evidence="1" type="ORF">LTS18_005239</name>
</gene>
<dbReference type="EMBL" id="JAWDJW010001243">
    <property type="protein sequence ID" value="KAK3079286.1"/>
    <property type="molecule type" value="Genomic_DNA"/>
</dbReference>
<organism evidence="1 2">
    <name type="scientific">Coniosporium uncinatum</name>
    <dbReference type="NCBI Taxonomy" id="93489"/>
    <lineage>
        <taxon>Eukaryota</taxon>
        <taxon>Fungi</taxon>
        <taxon>Dikarya</taxon>
        <taxon>Ascomycota</taxon>
        <taxon>Pezizomycotina</taxon>
        <taxon>Dothideomycetes</taxon>
        <taxon>Dothideomycetes incertae sedis</taxon>
        <taxon>Coniosporium</taxon>
    </lineage>
</organism>
<dbReference type="Proteomes" id="UP001186974">
    <property type="component" value="Unassembled WGS sequence"/>
</dbReference>
<evidence type="ECO:0000313" key="1">
    <source>
        <dbReference type="EMBL" id="KAK3079286.1"/>
    </source>
</evidence>
<name>A0ACC3DRN1_9PEZI</name>
<proteinExistence type="predicted"/>
<protein>
    <submittedName>
        <fullName evidence="1">Uncharacterized protein</fullName>
    </submittedName>
</protein>
<accession>A0ACC3DRN1</accession>
<reference evidence="1" key="1">
    <citation type="submission" date="2024-09" db="EMBL/GenBank/DDBJ databases">
        <title>Black Yeasts Isolated from many extreme environments.</title>
        <authorList>
            <person name="Coleine C."/>
            <person name="Stajich J.E."/>
            <person name="Selbmann L."/>
        </authorList>
    </citation>
    <scope>NUCLEOTIDE SEQUENCE</scope>
    <source>
        <strain evidence="1">CCFEE 5737</strain>
    </source>
</reference>
<comment type="caution">
    <text evidence="1">The sequence shown here is derived from an EMBL/GenBank/DDBJ whole genome shotgun (WGS) entry which is preliminary data.</text>
</comment>
<sequence>MPRTVEDPVYDRRQILPKATKSNPSNRIYSKPRPTIKLLYHYPLANVPNFSILALSVSFPPGGQTPPHRHGGAFVAGVVLSGTAYNKMNDEPTKVLEKGETWYEAPGCHHRVSANASETEGLEILATFVVETSVVEEGGPGALVIVDEEYMDVVFPIA</sequence>